<accession>A0A5N6NLF2</accession>
<evidence type="ECO:0000313" key="2">
    <source>
        <dbReference type="Proteomes" id="UP000326396"/>
    </source>
</evidence>
<evidence type="ECO:0000313" key="1">
    <source>
        <dbReference type="EMBL" id="KAD4982097.1"/>
    </source>
</evidence>
<proteinExistence type="predicted"/>
<reference evidence="1 2" key="1">
    <citation type="submission" date="2019-05" db="EMBL/GenBank/DDBJ databases">
        <title>Mikania micrantha, genome provides insights into the molecular mechanism of rapid growth.</title>
        <authorList>
            <person name="Liu B."/>
        </authorList>
    </citation>
    <scope>NUCLEOTIDE SEQUENCE [LARGE SCALE GENOMIC DNA]</scope>
    <source>
        <strain evidence="1">NLD-2019</strain>
        <tissue evidence="1">Leaf</tissue>
    </source>
</reference>
<dbReference type="EMBL" id="SZYD01000010">
    <property type="protein sequence ID" value="KAD4982097.1"/>
    <property type="molecule type" value="Genomic_DNA"/>
</dbReference>
<gene>
    <name evidence="1" type="ORF">E3N88_18768</name>
</gene>
<dbReference type="Proteomes" id="UP000326396">
    <property type="component" value="Linkage Group LG18"/>
</dbReference>
<organism evidence="1 2">
    <name type="scientific">Mikania micrantha</name>
    <name type="common">bitter vine</name>
    <dbReference type="NCBI Taxonomy" id="192012"/>
    <lineage>
        <taxon>Eukaryota</taxon>
        <taxon>Viridiplantae</taxon>
        <taxon>Streptophyta</taxon>
        <taxon>Embryophyta</taxon>
        <taxon>Tracheophyta</taxon>
        <taxon>Spermatophyta</taxon>
        <taxon>Magnoliopsida</taxon>
        <taxon>eudicotyledons</taxon>
        <taxon>Gunneridae</taxon>
        <taxon>Pentapetalae</taxon>
        <taxon>asterids</taxon>
        <taxon>campanulids</taxon>
        <taxon>Asterales</taxon>
        <taxon>Asteraceae</taxon>
        <taxon>Asteroideae</taxon>
        <taxon>Heliantheae alliance</taxon>
        <taxon>Eupatorieae</taxon>
        <taxon>Mikania</taxon>
    </lineage>
</organism>
<dbReference type="AlphaFoldDB" id="A0A5N6NLF2"/>
<comment type="caution">
    <text evidence="1">The sequence shown here is derived from an EMBL/GenBank/DDBJ whole genome shotgun (WGS) entry which is preliminary data.</text>
</comment>
<protein>
    <submittedName>
        <fullName evidence="1">Uncharacterized protein</fullName>
    </submittedName>
</protein>
<name>A0A5N6NLF2_9ASTR</name>
<sequence length="83" mass="9234">MKLKPERRSAAFYLQRLSWLTSGGLQLQVLLNDKRPPTAANLVESAPSTTKLAHMSFAKFLAKSTANLTKVKEKLGFLSVSYH</sequence>
<keyword evidence="2" id="KW-1185">Reference proteome</keyword>